<feature type="domain" description="Signal recognition particle SRP54 helical bundle" evidence="18">
    <location>
        <begin position="246"/>
        <end position="314"/>
    </location>
</feature>
<dbReference type="InterPro" id="IPR036225">
    <property type="entry name" value="SRP/SRP_N"/>
</dbReference>
<keyword evidence="4" id="KW-1003">Cell membrane</keyword>
<evidence type="ECO:0000256" key="3">
    <source>
        <dbReference type="ARBA" id="ARBA00008531"/>
    </source>
</evidence>
<keyword evidence="9" id="KW-0175">Coiled coil</keyword>
<dbReference type="GO" id="GO:0005525">
    <property type="term" value="F:GTP binding"/>
    <property type="evidence" value="ECO:0007669"/>
    <property type="project" value="UniProtKB-KW"/>
</dbReference>
<evidence type="ECO:0000256" key="2">
    <source>
        <dbReference type="ARBA" id="ARBA00004496"/>
    </source>
</evidence>
<keyword evidence="5" id="KW-0963">Cytoplasm</keyword>
<dbReference type="FunFam" id="3.40.50.300:FF:000901">
    <property type="entry name" value="Chromosome partition protein Smc"/>
    <property type="match status" value="1"/>
</dbReference>
<sequence length="527" mass="57199">MNPLALEEFAALEQRHLFLTEQLADLTATRKDLLTIIDDIDRTMQGVFAAAFEDTRQAFDRVFPILFPGGTGSIHLTDPEQLLTTGIEVSVRPAGKRIERLSLLSGGERSLAAVALLIAIFTARPSPFYIMDEVEAALDDANLGRLLTILEQLRDTSQLIVITHQKRTMEIADALYGVSMRQDGVSAVVGQRVSRDARPDPAPASAGEDEPDGAPATEQEPAPRSRPPPDPRLRWAHGSPHPLVPLRRARGMFAKPTIDETTWDDLETALITADFGPDVTEATIDDLRQKVERYRTTDPRDLQRMLRESIEERLAKHDPTLKLSARPAVILVVGVNGVGKTTTIGKFAKFLRNYGRTVVVGAADTFRAAAVDQLATWADRAGAEIVRPQQPGQDPASVAFQTVEHAMRTGTEMVIIDTAGRLHTKGGLMDELSKIRRVVEKQSPIAEVLLVLDATTGQNGLAQAQAFIEHGGVTGLVITKLDGSAKGGFILNVQERTGIPIKLIGQGEGIGDLTGFTPHVFAQNLVG</sequence>
<dbReference type="Proteomes" id="UP000195062">
    <property type="component" value="Unassembled WGS sequence"/>
</dbReference>
<dbReference type="InterPro" id="IPR003593">
    <property type="entry name" value="AAA+_ATPase"/>
</dbReference>
<dbReference type="GO" id="GO:0005524">
    <property type="term" value="F:ATP binding"/>
    <property type="evidence" value="ECO:0007669"/>
    <property type="project" value="UniProtKB-KW"/>
</dbReference>
<evidence type="ECO:0000256" key="5">
    <source>
        <dbReference type="ARBA" id="ARBA00022490"/>
    </source>
</evidence>
<evidence type="ECO:0000259" key="16">
    <source>
        <dbReference type="SMART" id="SM00382"/>
    </source>
</evidence>
<evidence type="ECO:0000256" key="15">
    <source>
        <dbReference type="SAM" id="MobiDB-lite"/>
    </source>
</evidence>
<feature type="domain" description="AAA+ ATPase" evidence="16">
    <location>
        <begin position="326"/>
        <end position="483"/>
    </location>
</feature>
<dbReference type="FunFam" id="3.40.50.300:FF:000053">
    <property type="entry name" value="Signal recognition particle receptor FtsY"/>
    <property type="match status" value="1"/>
</dbReference>
<dbReference type="GO" id="GO:0006614">
    <property type="term" value="P:SRP-dependent cotranslational protein targeting to membrane"/>
    <property type="evidence" value="ECO:0007669"/>
    <property type="project" value="InterPro"/>
</dbReference>
<dbReference type="Gene3D" id="3.40.50.300">
    <property type="entry name" value="P-loop containing nucleotide triphosphate hydrolases"/>
    <property type="match status" value="2"/>
</dbReference>
<evidence type="ECO:0000256" key="1">
    <source>
        <dbReference type="ARBA" id="ARBA00004413"/>
    </source>
</evidence>
<dbReference type="InterPro" id="IPR013822">
    <property type="entry name" value="Signal_recog_particl_SRP54_hlx"/>
</dbReference>
<dbReference type="Gene3D" id="1.20.120.140">
    <property type="entry name" value="Signal recognition particle SRP54, nucleotide-binding domain"/>
    <property type="match status" value="1"/>
</dbReference>
<dbReference type="Pfam" id="PF02463">
    <property type="entry name" value="SMC_N"/>
    <property type="match status" value="1"/>
</dbReference>
<keyword evidence="13 19" id="KW-0675">Receptor</keyword>
<evidence type="ECO:0000256" key="14">
    <source>
        <dbReference type="ARBA" id="ARBA00048027"/>
    </source>
</evidence>
<reference evidence="19 20" key="1">
    <citation type="submission" date="2016-08" db="EMBL/GenBank/DDBJ databases">
        <title>Genome sequence of Clavibacter michiganensis subsp. michiganensis strain CASJ007.</title>
        <authorList>
            <person name="Thapa S.P."/>
            <person name="Coaker G."/>
        </authorList>
    </citation>
    <scope>NUCLEOTIDE SEQUENCE [LARGE SCALE GENOMIC DNA]</scope>
    <source>
        <strain evidence="19">CASJ007</strain>
    </source>
</reference>
<feature type="compositionally biased region" description="Basic and acidic residues" evidence="15">
    <location>
        <begin position="221"/>
        <end position="233"/>
    </location>
</feature>
<dbReference type="GO" id="GO:0005047">
    <property type="term" value="F:signal recognition particle binding"/>
    <property type="evidence" value="ECO:0007669"/>
    <property type="project" value="TreeGrafter"/>
</dbReference>
<evidence type="ECO:0000256" key="11">
    <source>
        <dbReference type="ARBA" id="ARBA00023134"/>
    </source>
</evidence>
<name>A0A251XFG4_CLAMM</name>
<evidence type="ECO:0000256" key="10">
    <source>
        <dbReference type="ARBA" id="ARBA00023125"/>
    </source>
</evidence>
<evidence type="ECO:0000256" key="6">
    <source>
        <dbReference type="ARBA" id="ARBA00022741"/>
    </source>
</evidence>
<keyword evidence="8" id="KW-0067">ATP-binding</keyword>
<dbReference type="PANTHER" id="PTHR43134">
    <property type="entry name" value="SIGNAL RECOGNITION PARTICLE RECEPTOR SUBUNIT ALPHA"/>
    <property type="match status" value="1"/>
</dbReference>
<comment type="subcellular location">
    <subcellularLocation>
        <location evidence="1">Cell membrane</location>
        <topology evidence="1">Peripheral membrane protein</topology>
        <orientation evidence="1">Cytoplasmic side</orientation>
    </subcellularLocation>
    <subcellularLocation>
        <location evidence="2">Cytoplasm</location>
    </subcellularLocation>
</comment>
<dbReference type="Pfam" id="PF02881">
    <property type="entry name" value="SRP54_N"/>
    <property type="match status" value="1"/>
</dbReference>
<evidence type="ECO:0000256" key="12">
    <source>
        <dbReference type="ARBA" id="ARBA00023136"/>
    </source>
</evidence>
<comment type="similarity">
    <text evidence="3">Belongs to the GTP-binding SRP family.</text>
</comment>
<dbReference type="SMART" id="SM00963">
    <property type="entry name" value="SRP54_N"/>
    <property type="match status" value="1"/>
</dbReference>
<dbReference type="InterPro" id="IPR000897">
    <property type="entry name" value="SRP54_GTPase_dom"/>
</dbReference>
<dbReference type="GO" id="GO:0003677">
    <property type="term" value="F:DNA binding"/>
    <property type="evidence" value="ECO:0007669"/>
    <property type="project" value="UniProtKB-KW"/>
</dbReference>
<evidence type="ECO:0000256" key="7">
    <source>
        <dbReference type="ARBA" id="ARBA00022801"/>
    </source>
</evidence>
<keyword evidence="11" id="KW-0342">GTP-binding</keyword>
<gene>
    <name evidence="19" type="primary">ftsY</name>
    <name evidence="19" type="ORF">CMMCAS07_13400</name>
</gene>
<keyword evidence="12" id="KW-0472">Membrane</keyword>
<dbReference type="GO" id="GO:0005886">
    <property type="term" value="C:plasma membrane"/>
    <property type="evidence" value="ECO:0007669"/>
    <property type="project" value="UniProtKB-SubCell"/>
</dbReference>
<dbReference type="GO" id="GO:0005737">
    <property type="term" value="C:cytoplasm"/>
    <property type="evidence" value="ECO:0007669"/>
    <property type="project" value="UniProtKB-SubCell"/>
</dbReference>
<dbReference type="InterPro" id="IPR042101">
    <property type="entry name" value="SRP54_N_sf"/>
</dbReference>
<evidence type="ECO:0000259" key="17">
    <source>
        <dbReference type="SMART" id="SM00962"/>
    </source>
</evidence>
<dbReference type="EMBL" id="MDHH01000003">
    <property type="protein sequence ID" value="OUE01299.1"/>
    <property type="molecule type" value="Genomic_DNA"/>
</dbReference>
<keyword evidence="10" id="KW-0238">DNA-binding</keyword>
<dbReference type="SMART" id="SM00382">
    <property type="entry name" value="AAA"/>
    <property type="match status" value="1"/>
</dbReference>
<evidence type="ECO:0000256" key="9">
    <source>
        <dbReference type="ARBA" id="ARBA00023054"/>
    </source>
</evidence>
<dbReference type="AlphaFoldDB" id="A0A251XFG4"/>
<evidence type="ECO:0000313" key="19">
    <source>
        <dbReference type="EMBL" id="OUE01299.1"/>
    </source>
</evidence>
<protein>
    <submittedName>
        <fullName evidence="19">Signal recognition particle receptor FtsY</fullName>
    </submittedName>
</protein>
<dbReference type="Pfam" id="PF00448">
    <property type="entry name" value="SRP54"/>
    <property type="match status" value="1"/>
</dbReference>
<comment type="caution">
    <text evidence="19">The sequence shown here is derived from an EMBL/GenBank/DDBJ whole genome shotgun (WGS) entry which is preliminary data.</text>
</comment>
<dbReference type="GO" id="GO:0003924">
    <property type="term" value="F:GTPase activity"/>
    <property type="evidence" value="ECO:0007669"/>
    <property type="project" value="TreeGrafter"/>
</dbReference>
<evidence type="ECO:0000256" key="13">
    <source>
        <dbReference type="ARBA" id="ARBA00023170"/>
    </source>
</evidence>
<proteinExistence type="inferred from homology"/>
<feature type="domain" description="SRP54-type proteins GTP-binding" evidence="17">
    <location>
        <begin position="327"/>
        <end position="527"/>
    </location>
</feature>
<organism evidence="19 20">
    <name type="scientific">Clavibacter michiganensis subsp. michiganensis</name>
    <dbReference type="NCBI Taxonomy" id="33013"/>
    <lineage>
        <taxon>Bacteria</taxon>
        <taxon>Bacillati</taxon>
        <taxon>Actinomycetota</taxon>
        <taxon>Actinomycetes</taxon>
        <taxon>Micrococcales</taxon>
        <taxon>Microbacteriaceae</taxon>
        <taxon>Clavibacter</taxon>
    </lineage>
</organism>
<evidence type="ECO:0000313" key="20">
    <source>
        <dbReference type="Proteomes" id="UP000195062"/>
    </source>
</evidence>
<dbReference type="SUPFAM" id="SSF47364">
    <property type="entry name" value="Domain of the SRP/SRP receptor G-proteins"/>
    <property type="match status" value="1"/>
</dbReference>
<feature type="region of interest" description="Disordered" evidence="15">
    <location>
        <begin position="187"/>
        <end position="242"/>
    </location>
</feature>
<comment type="catalytic activity">
    <reaction evidence="14">
        <text>GTP + H2O = GDP + phosphate + H(+)</text>
        <dbReference type="Rhea" id="RHEA:19669"/>
        <dbReference type="ChEBI" id="CHEBI:15377"/>
        <dbReference type="ChEBI" id="CHEBI:15378"/>
        <dbReference type="ChEBI" id="CHEBI:37565"/>
        <dbReference type="ChEBI" id="CHEBI:43474"/>
        <dbReference type="ChEBI" id="CHEBI:58189"/>
        <dbReference type="EC" id="3.6.5.4"/>
    </reaction>
</comment>
<dbReference type="InterPro" id="IPR027417">
    <property type="entry name" value="P-loop_NTPase"/>
</dbReference>
<keyword evidence="20" id="KW-1185">Reference proteome</keyword>
<dbReference type="SMART" id="SM00962">
    <property type="entry name" value="SRP54"/>
    <property type="match status" value="1"/>
</dbReference>
<evidence type="ECO:0000256" key="8">
    <source>
        <dbReference type="ARBA" id="ARBA00022840"/>
    </source>
</evidence>
<evidence type="ECO:0000256" key="4">
    <source>
        <dbReference type="ARBA" id="ARBA00022475"/>
    </source>
</evidence>
<keyword evidence="7" id="KW-0378">Hydrolase</keyword>
<dbReference type="NCBIfam" id="TIGR00064">
    <property type="entry name" value="ftsY"/>
    <property type="match status" value="1"/>
</dbReference>
<dbReference type="PANTHER" id="PTHR43134:SF1">
    <property type="entry name" value="SIGNAL RECOGNITION PARTICLE RECEPTOR SUBUNIT ALPHA"/>
    <property type="match status" value="1"/>
</dbReference>
<keyword evidence="6" id="KW-0547">Nucleotide-binding</keyword>
<dbReference type="InterPro" id="IPR003395">
    <property type="entry name" value="RecF/RecN/SMC_N"/>
</dbReference>
<evidence type="ECO:0000259" key="18">
    <source>
        <dbReference type="SMART" id="SM00963"/>
    </source>
</evidence>
<dbReference type="SUPFAM" id="SSF52540">
    <property type="entry name" value="P-loop containing nucleoside triphosphate hydrolases"/>
    <property type="match status" value="2"/>
</dbReference>
<accession>A0A251XFG4</accession>
<dbReference type="InterPro" id="IPR004390">
    <property type="entry name" value="SR_rcpt_FtsY"/>
</dbReference>